<name>A0A9N7UJF4_PLEPL</name>
<proteinExistence type="predicted"/>
<keyword evidence="3" id="KW-1185">Reference proteome</keyword>
<reference evidence="2" key="1">
    <citation type="submission" date="2020-03" db="EMBL/GenBank/DDBJ databases">
        <authorList>
            <person name="Weist P."/>
        </authorList>
    </citation>
    <scope>NUCLEOTIDE SEQUENCE</scope>
</reference>
<gene>
    <name evidence="2" type="ORF">PLEPLA_LOCUS19902</name>
</gene>
<dbReference type="AlphaFoldDB" id="A0A9N7UJF4"/>
<evidence type="ECO:0000313" key="3">
    <source>
        <dbReference type="Proteomes" id="UP001153269"/>
    </source>
</evidence>
<dbReference type="Proteomes" id="UP001153269">
    <property type="component" value="Unassembled WGS sequence"/>
</dbReference>
<dbReference type="EMBL" id="CADEAL010001380">
    <property type="protein sequence ID" value="CAB1431845.1"/>
    <property type="molecule type" value="Genomic_DNA"/>
</dbReference>
<accession>A0A9N7UJF4</accession>
<feature type="compositionally biased region" description="Low complexity" evidence="1">
    <location>
        <begin position="18"/>
        <end position="32"/>
    </location>
</feature>
<sequence length="154" mass="16998">MKRLWPVVPPCVGLQPYSSSSSLHLPSLSPKQLQDRAEKKGRLRSGGFLEPLLVNSYTCTSTTAPSGGGAQLRQEGHSYGLNDNTWENYSVAAEQSLHRPFPPELEPQTGASCRSFPWHKTRLISNLQAISRYSSCTSASWVKKRNVDGHSTDL</sequence>
<organism evidence="2 3">
    <name type="scientific">Pleuronectes platessa</name>
    <name type="common">European plaice</name>
    <dbReference type="NCBI Taxonomy" id="8262"/>
    <lineage>
        <taxon>Eukaryota</taxon>
        <taxon>Metazoa</taxon>
        <taxon>Chordata</taxon>
        <taxon>Craniata</taxon>
        <taxon>Vertebrata</taxon>
        <taxon>Euteleostomi</taxon>
        <taxon>Actinopterygii</taxon>
        <taxon>Neopterygii</taxon>
        <taxon>Teleostei</taxon>
        <taxon>Neoteleostei</taxon>
        <taxon>Acanthomorphata</taxon>
        <taxon>Carangaria</taxon>
        <taxon>Pleuronectiformes</taxon>
        <taxon>Pleuronectoidei</taxon>
        <taxon>Pleuronectidae</taxon>
        <taxon>Pleuronectes</taxon>
    </lineage>
</organism>
<protein>
    <submittedName>
        <fullName evidence="2">Uncharacterized protein</fullName>
    </submittedName>
</protein>
<feature type="region of interest" description="Disordered" evidence="1">
    <location>
        <begin position="18"/>
        <end position="40"/>
    </location>
</feature>
<evidence type="ECO:0000313" key="2">
    <source>
        <dbReference type="EMBL" id="CAB1431845.1"/>
    </source>
</evidence>
<comment type="caution">
    <text evidence="2">The sequence shown here is derived from an EMBL/GenBank/DDBJ whole genome shotgun (WGS) entry which is preliminary data.</text>
</comment>
<evidence type="ECO:0000256" key="1">
    <source>
        <dbReference type="SAM" id="MobiDB-lite"/>
    </source>
</evidence>